<feature type="chain" id="PRO_5015116637" evidence="1">
    <location>
        <begin position="25"/>
        <end position="130"/>
    </location>
</feature>
<keyword evidence="3" id="KW-1185">Reference proteome</keyword>
<protein>
    <submittedName>
        <fullName evidence="2">Uncharacterized protein</fullName>
    </submittedName>
</protein>
<accession>A0A2P7BM07</accession>
<dbReference type="Proteomes" id="UP000241764">
    <property type="component" value="Unassembled WGS sequence"/>
</dbReference>
<comment type="caution">
    <text evidence="2">The sequence shown here is derived from an EMBL/GenBank/DDBJ whole genome shotgun (WGS) entry which is preliminary data.</text>
</comment>
<keyword evidence="1" id="KW-0732">Signal</keyword>
<dbReference type="OrthoDB" id="8081243at2"/>
<feature type="signal peptide" evidence="1">
    <location>
        <begin position="1"/>
        <end position="24"/>
    </location>
</feature>
<evidence type="ECO:0000313" key="3">
    <source>
        <dbReference type="Proteomes" id="UP000241764"/>
    </source>
</evidence>
<dbReference type="AlphaFoldDB" id="A0A2P7BM07"/>
<evidence type="ECO:0000256" key="1">
    <source>
        <dbReference type="SAM" id="SignalP"/>
    </source>
</evidence>
<dbReference type="EMBL" id="PGGM01000001">
    <property type="protein sequence ID" value="PSH67498.1"/>
    <property type="molecule type" value="Genomic_DNA"/>
</dbReference>
<gene>
    <name evidence="2" type="ORF">CU103_03915</name>
</gene>
<organism evidence="2 3">
    <name type="scientific">Phyllobacterium sophorae</name>
    <dbReference type="NCBI Taxonomy" id="1520277"/>
    <lineage>
        <taxon>Bacteria</taxon>
        <taxon>Pseudomonadati</taxon>
        <taxon>Pseudomonadota</taxon>
        <taxon>Alphaproteobacteria</taxon>
        <taxon>Hyphomicrobiales</taxon>
        <taxon>Phyllobacteriaceae</taxon>
        <taxon>Phyllobacterium</taxon>
    </lineage>
</organism>
<dbReference type="RefSeq" id="WP_106662559.1">
    <property type="nucleotide sequence ID" value="NZ_PGGM01000001.1"/>
</dbReference>
<proteinExistence type="predicted"/>
<sequence length="130" mass="14318">MKTTARTISVGTLALFALSETAAAQELSGSEIKRRITGERVYLSTPFGGELPLTYKASGQVIADVSGISAAGMFAPREAGRWWVEGNRLCQKWPTWRKGRQYCFTIKRTGENRISWFRNDGKTGTARIGG</sequence>
<name>A0A2P7BM07_9HYPH</name>
<evidence type="ECO:0000313" key="2">
    <source>
        <dbReference type="EMBL" id="PSH67498.1"/>
    </source>
</evidence>
<reference evidence="3" key="1">
    <citation type="submission" date="2017-11" db="EMBL/GenBank/DDBJ databases">
        <authorList>
            <person name="Kuznetsova I."/>
            <person name="Sazanova A."/>
            <person name="Chirak E."/>
            <person name="Safronova V."/>
            <person name="Willems A."/>
        </authorList>
    </citation>
    <scope>NUCLEOTIDE SEQUENCE [LARGE SCALE GENOMIC DNA]</scope>
    <source>
        <strain evidence="3">CCBAU 03422</strain>
    </source>
</reference>